<dbReference type="SMART" id="SM00866">
    <property type="entry name" value="UTRA"/>
    <property type="match status" value="1"/>
</dbReference>
<gene>
    <name evidence="5" type="ORF">GCM10017774_83150</name>
</gene>
<accession>A0ABQ3MSL6</accession>
<dbReference type="Proteomes" id="UP000605568">
    <property type="component" value="Unassembled WGS sequence"/>
</dbReference>
<dbReference type="SMART" id="SM00345">
    <property type="entry name" value="HTH_GNTR"/>
    <property type="match status" value="1"/>
</dbReference>
<comment type="caution">
    <text evidence="5">The sequence shown here is derived from an EMBL/GenBank/DDBJ whole genome shotgun (WGS) entry which is preliminary data.</text>
</comment>
<evidence type="ECO:0000313" key="6">
    <source>
        <dbReference type="Proteomes" id="UP000605568"/>
    </source>
</evidence>
<keyword evidence="2" id="KW-0238">DNA-binding</keyword>
<organism evidence="5 6">
    <name type="scientific">Lentzea cavernae</name>
    <dbReference type="NCBI Taxonomy" id="2020703"/>
    <lineage>
        <taxon>Bacteria</taxon>
        <taxon>Bacillati</taxon>
        <taxon>Actinomycetota</taxon>
        <taxon>Actinomycetes</taxon>
        <taxon>Pseudonocardiales</taxon>
        <taxon>Pseudonocardiaceae</taxon>
        <taxon>Lentzea</taxon>
    </lineage>
</organism>
<dbReference type="CDD" id="cd07377">
    <property type="entry name" value="WHTH_GntR"/>
    <property type="match status" value="1"/>
</dbReference>
<dbReference type="EMBL" id="BNAR01000022">
    <property type="protein sequence ID" value="GHH59784.1"/>
    <property type="molecule type" value="Genomic_DNA"/>
</dbReference>
<dbReference type="Pfam" id="PF07702">
    <property type="entry name" value="UTRA"/>
    <property type="match status" value="1"/>
</dbReference>
<dbReference type="SUPFAM" id="SSF64288">
    <property type="entry name" value="Chorismate lyase-like"/>
    <property type="match status" value="1"/>
</dbReference>
<dbReference type="Gene3D" id="3.40.1410.10">
    <property type="entry name" value="Chorismate lyase-like"/>
    <property type="match status" value="1"/>
</dbReference>
<dbReference type="InterPro" id="IPR000524">
    <property type="entry name" value="Tscrpt_reg_HTH_GntR"/>
</dbReference>
<protein>
    <submittedName>
        <fullName evidence="5">GntR family transcriptional regulator</fullName>
    </submittedName>
</protein>
<sequence length="258" mass="28292">MSINQASGVAPFRQVAAALRDQISQGKYVAGGRIPSARDIATEFEVSPVTAQRALDELRADGLIETRRGTGSFVRQVRELFRKGANRYQRNSEGLAPNRAESSAGGWTDEVTAELWRQPAGSELAARLNVDPEEEVTAVRYLWTVEKEPVQVSTQYEPLRVTGGTSIEEPVDGTRGNPGVISRFDSIGVHIDRVEEETRVRMPNAEESEQLQIGAGVPVFAIKRTHWAADVAVETADIIIRGDRMVITATHDVPMNAE</sequence>
<evidence type="ECO:0000256" key="2">
    <source>
        <dbReference type="ARBA" id="ARBA00023125"/>
    </source>
</evidence>
<keyword evidence="1" id="KW-0805">Transcription regulation</keyword>
<evidence type="ECO:0000259" key="4">
    <source>
        <dbReference type="PROSITE" id="PS50949"/>
    </source>
</evidence>
<dbReference type="InterPro" id="IPR011663">
    <property type="entry name" value="UTRA"/>
</dbReference>
<dbReference type="PANTHER" id="PTHR44846">
    <property type="entry name" value="MANNOSYL-D-GLYCERATE TRANSPORT/METABOLISM SYSTEM REPRESSOR MNGR-RELATED"/>
    <property type="match status" value="1"/>
</dbReference>
<evidence type="ECO:0000256" key="1">
    <source>
        <dbReference type="ARBA" id="ARBA00023015"/>
    </source>
</evidence>
<keyword evidence="3" id="KW-0804">Transcription</keyword>
<dbReference type="RefSeq" id="WP_191304922.1">
    <property type="nucleotide sequence ID" value="NZ_BNAR01000022.1"/>
</dbReference>
<evidence type="ECO:0000256" key="3">
    <source>
        <dbReference type="ARBA" id="ARBA00023163"/>
    </source>
</evidence>
<proteinExistence type="predicted"/>
<dbReference type="InterPro" id="IPR050679">
    <property type="entry name" value="Bact_HTH_transcr_reg"/>
</dbReference>
<feature type="domain" description="HTH gntR-type" evidence="4">
    <location>
        <begin position="9"/>
        <end position="77"/>
    </location>
</feature>
<evidence type="ECO:0000313" key="5">
    <source>
        <dbReference type="EMBL" id="GHH59784.1"/>
    </source>
</evidence>
<dbReference type="Pfam" id="PF00392">
    <property type="entry name" value="GntR"/>
    <property type="match status" value="1"/>
</dbReference>
<dbReference type="Gene3D" id="1.10.10.10">
    <property type="entry name" value="Winged helix-like DNA-binding domain superfamily/Winged helix DNA-binding domain"/>
    <property type="match status" value="1"/>
</dbReference>
<dbReference type="InterPro" id="IPR036388">
    <property type="entry name" value="WH-like_DNA-bd_sf"/>
</dbReference>
<dbReference type="InterPro" id="IPR036390">
    <property type="entry name" value="WH_DNA-bd_sf"/>
</dbReference>
<dbReference type="InterPro" id="IPR028978">
    <property type="entry name" value="Chorismate_lyase_/UTRA_dom_sf"/>
</dbReference>
<name>A0ABQ3MSL6_9PSEU</name>
<dbReference type="SUPFAM" id="SSF46785">
    <property type="entry name" value="Winged helix' DNA-binding domain"/>
    <property type="match status" value="1"/>
</dbReference>
<keyword evidence="6" id="KW-1185">Reference proteome</keyword>
<reference evidence="6" key="1">
    <citation type="journal article" date="2019" name="Int. J. Syst. Evol. Microbiol.">
        <title>The Global Catalogue of Microorganisms (GCM) 10K type strain sequencing project: providing services to taxonomists for standard genome sequencing and annotation.</title>
        <authorList>
            <consortium name="The Broad Institute Genomics Platform"/>
            <consortium name="The Broad Institute Genome Sequencing Center for Infectious Disease"/>
            <person name="Wu L."/>
            <person name="Ma J."/>
        </authorList>
    </citation>
    <scope>NUCLEOTIDE SEQUENCE [LARGE SCALE GENOMIC DNA]</scope>
    <source>
        <strain evidence="6">CGMCC 4.7367</strain>
    </source>
</reference>
<dbReference type="PANTHER" id="PTHR44846:SF17">
    <property type="entry name" value="GNTR-FAMILY TRANSCRIPTIONAL REGULATOR"/>
    <property type="match status" value="1"/>
</dbReference>
<dbReference type="PROSITE" id="PS50949">
    <property type="entry name" value="HTH_GNTR"/>
    <property type="match status" value="1"/>
</dbReference>